<keyword evidence="1" id="KW-1133">Transmembrane helix</keyword>
<evidence type="ECO:0000256" key="1">
    <source>
        <dbReference type="SAM" id="Phobius"/>
    </source>
</evidence>
<evidence type="ECO:0000313" key="3">
    <source>
        <dbReference type="Proteomes" id="UP001139011"/>
    </source>
</evidence>
<organism evidence="2 3">
    <name type="scientific">Fictibacillus marinisediminis</name>
    <dbReference type="NCBI Taxonomy" id="2878389"/>
    <lineage>
        <taxon>Bacteria</taxon>
        <taxon>Bacillati</taxon>
        <taxon>Bacillota</taxon>
        <taxon>Bacilli</taxon>
        <taxon>Bacillales</taxon>
        <taxon>Fictibacillaceae</taxon>
        <taxon>Fictibacillus</taxon>
    </lineage>
</organism>
<dbReference type="AlphaFoldDB" id="A0A9X1XDG6"/>
<feature type="transmembrane region" description="Helical" evidence="1">
    <location>
        <begin position="12"/>
        <end position="30"/>
    </location>
</feature>
<dbReference type="Proteomes" id="UP001139011">
    <property type="component" value="Unassembled WGS sequence"/>
</dbReference>
<comment type="caution">
    <text evidence="2">The sequence shown here is derived from an EMBL/GenBank/DDBJ whole genome shotgun (WGS) entry which is preliminary data.</text>
</comment>
<accession>A0A9X1XDG6</accession>
<protein>
    <submittedName>
        <fullName evidence="2">Uncharacterized protein</fullName>
    </submittedName>
</protein>
<feature type="transmembrane region" description="Helical" evidence="1">
    <location>
        <begin position="42"/>
        <end position="61"/>
    </location>
</feature>
<evidence type="ECO:0000313" key="2">
    <source>
        <dbReference type="EMBL" id="MCK6257810.1"/>
    </source>
</evidence>
<dbReference type="EMBL" id="JAIWJX010000002">
    <property type="protein sequence ID" value="MCK6257810.1"/>
    <property type="molecule type" value="Genomic_DNA"/>
</dbReference>
<sequence length="159" mass="17798">MTEVIATEKGYMWWVSNCISNVMISSLYIKERLKAFSRNIKLPAIFLLFLFANFAITFWKARVFDVILIFLLFLFVFAGAGAGARFNVFFAEAGAQLNVFFDGAGAGARLNVFFDGAGAGARLNVLFAGAGTGTRLIKFFLLFLFAITFWKARVYDLMY</sequence>
<feature type="transmembrane region" description="Helical" evidence="1">
    <location>
        <begin position="67"/>
        <end position="88"/>
    </location>
</feature>
<name>A0A9X1XDG6_9BACL</name>
<dbReference type="RefSeq" id="WP_248253214.1">
    <property type="nucleotide sequence ID" value="NZ_JAIWJX010000002.1"/>
</dbReference>
<proteinExistence type="predicted"/>
<reference evidence="2" key="1">
    <citation type="submission" date="2021-09" db="EMBL/GenBank/DDBJ databases">
        <title>Genome analysis of Fictibacillus sp. KIGAM418 isolated from marine sediment.</title>
        <authorList>
            <person name="Seo M.-J."/>
            <person name="Cho E.-S."/>
            <person name="Hwang C.Y."/>
        </authorList>
    </citation>
    <scope>NUCLEOTIDE SEQUENCE</scope>
    <source>
        <strain evidence="2">KIGAM418</strain>
    </source>
</reference>
<gene>
    <name evidence="2" type="ORF">LCY76_14590</name>
</gene>
<keyword evidence="1" id="KW-0472">Membrane</keyword>
<keyword evidence="3" id="KW-1185">Reference proteome</keyword>
<keyword evidence="1" id="KW-0812">Transmembrane</keyword>
<feature type="transmembrane region" description="Helical" evidence="1">
    <location>
        <begin position="136"/>
        <end position="152"/>
    </location>
</feature>